<comment type="caution">
    <text evidence="1">The sequence shown here is derived from an EMBL/GenBank/DDBJ whole genome shotgun (WGS) entry which is preliminary data.</text>
</comment>
<keyword evidence="2" id="KW-1185">Reference proteome</keyword>
<organism evidence="1 2">
    <name type="scientific">Caerostris darwini</name>
    <dbReference type="NCBI Taxonomy" id="1538125"/>
    <lineage>
        <taxon>Eukaryota</taxon>
        <taxon>Metazoa</taxon>
        <taxon>Ecdysozoa</taxon>
        <taxon>Arthropoda</taxon>
        <taxon>Chelicerata</taxon>
        <taxon>Arachnida</taxon>
        <taxon>Araneae</taxon>
        <taxon>Araneomorphae</taxon>
        <taxon>Entelegynae</taxon>
        <taxon>Araneoidea</taxon>
        <taxon>Araneidae</taxon>
        <taxon>Caerostris</taxon>
    </lineage>
</organism>
<gene>
    <name evidence="1" type="ORF">CDAR_85541</name>
</gene>
<evidence type="ECO:0000313" key="2">
    <source>
        <dbReference type="Proteomes" id="UP001054837"/>
    </source>
</evidence>
<name>A0AAV4QXF4_9ARAC</name>
<dbReference type="EMBL" id="BPLQ01005295">
    <property type="protein sequence ID" value="GIY13954.1"/>
    <property type="molecule type" value="Genomic_DNA"/>
</dbReference>
<accession>A0AAV4QXF4</accession>
<proteinExistence type="predicted"/>
<reference evidence="1 2" key="1">
    <citation type="submission" date="2021-06" db="EMBL/GenBank/DDBJ databases">
        <title>Caerostris darwini draft genome.</title>
        <authorList>
            <person name="Kono N."/>
            <person name="Arakawa K."/>
        </authorList>
    </citation>
    <scope>NUCLEOTIDE SEQUENCE [LARGE SCALE GENOMIC DNA]</scope>
</reference>
<dbReference type="Proteomes" id="UP001054837">
    <property type="component" value="Unassembled WGS sequence"/>
</dbReference>
<sequence>MKRNTTCIHKFSEKGFLVKRTKSASDFGFRILCVYFFTIPRDLALRCQPPLEIKTVEIKGLVAPQLVLLFFRESRQETQWKTGTTNVGANFKDLSVVPGKQRCVKPEK</sequence>
<protein>
    <submittedName>
        <fullName evidence="1">Uncharacterized protein</fullName>
    </submittedName>
</protein>
<dbReference type="AlphaFoldDB" id="A0AAV4QXF4"/>
<evidence type="ECO:0000313" key="1">
    <source>
        <dbReference type="EMBL" id="GIY13954.1"/>
    </source>
</evidence>